<dbReference type="InterPro" id="IPR005949">
    <property type="entry name" value="Form_AcTrfase"/>
</dbReference>
<comment type="subunit">
    <text evidence="10">Homodimer.</text>
</comment>
<evidence type="ECO:0000256" key="9">
    <source>
        <dbReference type="PROSITE-ProRule" id="PRU00493"/>
    </source>
</evidence>
<evidence type="ECO:0000256" key="1">
    <source>
        <dbReference type="ARBA" id="ARBA00004496"/>
    </source>
</evidence>
<dbReference type="InterPro" id="IPR019777">
    <property type="entry name" value="Form_AcTrfase_GR_CS"/>
</dbReference>
<evidence type="ECO:0000256" key="3">
    <source>
        <dbReference type="ARBA" id="ARBA00022490"/>
    </source>
</evidence>
<keyword evidence="6 10" id="KW-0119">Carbohydrate metabolism</keyword>
<dbReference type="InterPro" id="IPR001150">
    <property type="entry name" value="Gly_radical"/>
</dbReference>
<evidence type="ECO:0000256" key="4">
    <source>
        <dbReference type="ARBA" id="ARBA00022679"/>
    </source>
</evidence>
<comment type="subcellular location">
    <subcellularLocation>
        <location evidence="1 10">Cytoplasm</location>
    </subcellularLocation>
</comment>
<sequence>MTDNTELFSQAWDGFTAGDWKTEVNVRDFIQKNYTPYEGNESFLAGPTEATNTLWAKVMEGVRQENATHAPVDFDTDVISTITSHDAGYINQDLESIVGLQTDAPLKRAIIPNGGIRMVEGSCKAYDRELDPTIKKIYTEYRKTHNAGVFDIYTPEILACRKSGVLTGLPDAYGRGRIIGDYRRMALYGADFLMKDKHAQFASLQERFEQGEDLSATMQLREEIAEQHRALGQMKEMAAKYGFDISRPAQTAQEAIQWTYFAYLAAIKSQNGAAMSLGRVSTFLDIYIERDLAKGVITEEQAQEMVDHFVMKLRMVRFLRTPEYDELFSGDPIWATESIGGMGLDGRTLVSKTAFRFLNTQYTMGPSPEPNMTVLWSEQLPDGFKKYCAKVSIDTSSIQYENDDLMRPDFESDDYGIACCVSPMVIGKHMQFFGARANLAKTLLYAINGGVDEKSKAQVGPKHAPITDEVLDFDTVKSNLEEMMVWLAKQYVTALNSIHFMHDKYSYEAALMALHDRDVKRTMACGIAGLSIAADSLSAIKYAKVKPIRDENGIAVDFEIEGDYPKFGNNDPRVDDIACELVERFMNMIRSLKTYRNAEPTQSILTITSNVVYGKKTGNTPDGRRSGQPFAPGANPMHGRDESGAVASLTSVGKLPFAHAKDGISYTFSIVPGALGKDEEGRRANLAALMDGYFKHTEAREGGQHLNVNVMNRDMLLDAVEHPEKYPQLTIRVSGYAVRFNALTPEQQQDVITRTFTSSL</sequence>
<organism evidence="14 15">
    <name type="scientific">Ferrimonas gelatinilytica</name>
    <dbReference type="NCBI Taxonomy" id="1255257"/>
    <lineage>
        <taxon>Bacteria</taxon>
        <taxon>Pseudomonadati</taxon>
        <taxon>Pseudomonadota</taxon>
        <taxon>Gammaproteobacteria</taxon>
        <taxon>Alteromonadales</taxon>
        <taxon>Ferrimonadaceae</taxon>
        <taxon>Ferrimonas</taxon>
    </lineage>
</organism>
<evidence type="ECO:0000256" key="5">
    <source>
        <dbReference type="ARBA" id="ARBA00022818"/>
    </source>
</evidence>
<dbReference type="RefSeq" id="WP_345315926.1">
    <property type="nucleotide sequence ID" value="NZ_BAABLF010000006.1"/>
</dbReference>
<dbReference type="PROSITE" id="PS51149">
    <property type="entry name" value="GLY_RADICAL_2"/>
    <property type="match status" value="1"/>
</dbReference>
<evidence type="ECO:0000256" key="10">
    <source>
        <dbReference type="RuleBase" id="RU368075"/>
    </source>
</evidence>
<evidence type="ECO:0000259" key="12">
    <source>
        <dbReference type="PROSITE" id="PS51149"/>
    </source>
</evidence>
<dbReference type="Pfam" id="PF01228">
    <property type="entry name" value="Gly_radical"/>
    <property type="match status" value="1"/>
</dbReference>
<dbReference type="Pfam" id="PF02901">
    <property type="entry name" value="PFL-like"/>
    <property type="match status" value="1"/>
</dbReference>
<dbReference type="EC" id="2.3.1.54" evidence="10"/>
<dbReference type="InterPro" id="IPR004184">
    <property type="entry name" value="PFL_dom"/>
</dbReference>
<dbReference type="NCBIfam" id="TIGR01255">
    <property type="entry name" value="pyr_form_ly_1"/>
    <property type="match status" value="1"/>
</dbReference>
<dbReference type="PANTHER" id="PTHR30191">
    <property type="entry name" value="FORMATE ACETYLTRANSFERASE"/>
    <property type="match status" value="1"/>
</dbReference>
<dbReference type="InterPro" id="IPR050244">
    <property type="entry name" value="Auton_GlycylRad_Cofactor"/>
</dbReference>
<evidence type="ECO:0000313" key="15">
    <source>
        <dbReference type="Proteomes" id="UP001501600"/>
    </source>
</evidence>
<dbReference type="PROSITE" id="PS51554">
    <property type="entry name" value="PFL"/>
    <property type="match status" value="1"/>
</dbReference>
<keyword evidence="5 9" id="KW-0556">Organic radical</keyword>
<dbReference type="Proteomes" id="UP001501600">
    <property type="component" value="Unassembled WGS sequence"/>
</dbReference>
<evidence type="ECO:0000313" key="14">
    <source>
        <dbReference type="EMBL" id="GAA5188837.1"/>
    </source>
</evidence>
<feature type="modified residue" description="Glycine radical" evidence="9">
    <location>
        <position position="735"/>
    </location>
</feature>
<evidence type="ECO:0000256" key="2">
    <source>
        <dbReference type="ARBA" id="ARBA00008375"/>
    </source>
</evidence>
<evidence type="ECO:0000256" key="11">
    <source>
        <dbReference type="SAM" id="MobiDB-lite"/>
    </source>
</evidence>
<reference evidence="15" key="1">
    <citation type="journal article" date="2019" name="Int. J. Syst. Evol. Microbiol.">
        <title>The Global Catalogue of Microorganisms (GCM) 10K type strain sequencing project: providing services to taxonomists for standard genome sequencing and annotation.</title>
        <authorList>
            <consortium name="The Broad Institute Genomics Platform"/>
            <consortium name="The Broad Institute Genome Sequencing Center for Infectious Disease"/>
            <person name="Wu L."/>
            <person name="Ma J."/>
        </authorList>
    </citation>
    <scope>NUCLEOTIDE SEQUENCE [LARGE SCALE GENOMIC DNA]</scope>
    <source>
        <strain evidence="15">JCM 18720</strain>
    </source>
</reference>
<dbReference type="SUPFAM" id="SSF51998">
    <property type="entry name" value="PFL-like glycyl radical enzymes"/>
    <property type="match status" value="1"/>
</dbReference>
<accession>A0ABP9RZZ5</accession>
<dbReference type="PANTHER" id="PTHR30191:SF0">
    <property type="entry name" value="FORMATE ACETYLTRANSFERASE 1"/>
    <property type="match status" value="1"/>
</dbReference>
<dbReference type="PROSITE" id="PS00850">
    <property type="entry name" value="GLY_RADICAL_1"/>
    <property type="match status" value="1"/>
</dbReference>
<dbReference type="EMBL" id="BAABLF010000006">
    <property type="protein sequence ID" value="GAA5188837.1"/>
    <property type="molecule type" value="Genomic_DNA"/>
</dbReference>
<protein>
    <recommendedName>
        <fullName evidence="10">Formate acetyltransferase</fullName>
        <ecNumber evidence="10">2.3.1.54</ecNumber>
    </recommendedName>
    <alternativeName>
        <fullName evidence="10">Pyruvate formate-lyase</fullName>
    </alternativeName>
</protein>
<name>A0ABP9RZZ5_9GAMM</name>
<proteinExistence type="inferred from homology"/>
<feature type="domain" description="PFL" evidence="13">
    <location>
        <begin position="6"/>
        <end position="625"/>
    </location>
</feature>
<keyword evidence="4 10" id="KW-0808">Transferase</keyword>
<keyword evidence="7 10" id="KW-0012">Acyltransferase</keyword>
<evidence type="ECO:0000256" key="6">
    <source>
        <dbReference type="ARBA" id="ARBA00023277"/>
    </source>
</evidence>
<keyword evidence="10" id="KW-0313">Glucose metabolism</keyword>
<comment type="catalytic activity">
    <reaction evidence="8 10">
        <text>formate + acetyl-CoA = pyruvate + CoA</text>
        <dbReference type="Rhea" id="RHEA:11844"/>
        <dbReference type="ChEBI" id="CHEBI:15361"/>
        <dbReference type="ChEBI" id="CHEBI:15740"/>
        <dbReference type="ChEBI" id="CHEBI:57287"/>
        <dbReference type="ChEBI" id="CHEBI:57288"/>
        <dbReference type="EC" id="2.3.1.54"/>
    </reaction>
</comment>
<keyword evidence="3 10" id="KW-0963">Cytoplasm</keyword>
<feature type="region of interest" description="Disordered" evidence="11">
    <location>
        <begin position="616"/>
        <end position="642"/>
    </location>
</feature>
<evidence type="ECO:0000256" key="7">
    <source>
        <dbReference type="ARBA" id="ARBA00023315"/>
    </source>
</evidence>
<comment type="pathway">
    <text evidence="10">Fermentation; pyruvate fermentation; formate from pyruvate: step 1/1.</text>
</comment>
<dbReference type="PIRSF" id="PIRSF000379">
    <property type="entry name" value="For_Ac_trans_1"/>
    <property type="match status" value="1"/>
</dbReference>
<comment type="caution">
    <text evidence="14">The sequence shown here is derived from an EMBL/GenBank/DDBJ whole genome shotgun (WGS) entry which is preliminary data.</text>
</comment>
<evidence type="ECO:0000256" key="8">
    <source>
        <dbReference type="ARBA" id="ARBA00049029"/>
    </source>
</evidence>
<dbReference type="CDD" id="cd01678">
    <property type="entry name" value="PFL1"/>
    <property type="match status" value="1"/>
</dbReference>
<feature type="domain" description="Glycine radical" evidence="12">
    <location>
        <begin position="632"/>
        <end position="760"/>
    </location>
</feature>
<comment type="similarity">
    <text evidence="2 10">Belongs to the glycyl radical enzyme (GRE) family. PFL subfamily.</text>
</comment>
<evidence type="ECO:0000259" key="13">
    <source>
        <dbReference type="PROSITE" id="PS51554"/>
    </source>
</evidence>
<keyword evidence="15" id="KW-1185">Reference proteome</keyword>
<gene>
    <name evidence="14" type="primary">pflB</name>
    <name evidence="14" type="ORF">GCM10025772_09720</name>
</gene>
<dbReference type="Gene3D" id="3.20.70.20">
    <property type="match status" value="1"/>
</dbReference>